<organism evidence="1 2">
    <name type="scientific">Avena sativa</name>
    <name type="common">Oat</name>
    <dbReference type="NCBI Taxonomy" id="4498"/>
    <lineage>
        <taxon>Eukaryota</taxon>
        <taxon>Viridiplantae</taxon>
        <taxon>Streptophyta</taxon>
        <taxon>Embryophyta</taxon>
        <taxon>Tracheophyta</taxon>
        <taxon>Spermatophyta</taxon>
        <taxon>Magnoliopsida</taxon>
        <taxon>Liliopsida</taxon>
        <taxon>Poales</taxon>
        <taxon>Poaceae</taxon>
        <taxon>BOP clade</taxon>
        <taxon>Pooideae</taxon>
        <taxon>Poodae</taxon>
        <taxon>Poeae</taxon>
        <taxon>Poeae Chloroplast Group 1 (Aveneae type)</taxon>
        <taxon>Aveninae</taxon>
        <taxon>Avena</taxon>
    </lineage>
</organism>
<proteinExistence type="predicted"/>
<keyword evidence="2" id="KW-1185">Reference proteome</keyword>
<accession>A0ACD5YMA7</accession>
<name>A0ACD5YMA7_AVESA</name>
<dbReference type="Proteomes" id="UP001732700">
    <property type="component" value="Chromosome 5D"/>
</dbReference>
<reference evidence="1" key="1">
    <citation type="submission" date="2021-05" db="EMBL/GenBank/DDBJ databases">
        <authorList>
            <person name="Scholz U."/>
            <person name="Mascher M."/>
            <person name="Fiebig A."/>
        </authorList>
    </citation>
    <scope>NUCLEOTIDE SEQUENCE [LARGE SCALE GENOMIC DNA]</scope>
</reference>
<evidence type="ECO:0000313" key="2">
    <source>
        <dbReference type="Proteomes" id="UP001732700"/>
    </source>
</evidence>
<protein>
    <submittedName>
        <fullName evidence="1">Uncharacterized protein</fullName>
    </submittedName>
</protein>
<dbReference type="EnsemblPlants" id="AVESA.00010b.r2.5DG0999940.1">
    <property type="protein sequence ID" value="AVESA.00010b.r2.5DG0999940.1.CDS"/>
    <property type="gene ID" value="AVESA.00010b.r2.5DG0999940"/>
</dbReference>
<reference evidence="1" key="2">
    <citation type="submission" date="2025-09" db="UniProtKB">
        <authorList>
            <consortium name="EnsemblPlants"/>
        </authorList>
    </citation>
    <scope>IDENTIFICATION</scope>
</reference>
<sequence length="197" mass="19540">MRHHTTAHISSLIQLVRRSRDRRTYQMAATKSLLLAALLVLVTVGLAPHGAEANKAPLALIAGVVPCSAGTSINAAAVPAFPNAAVQLVCGGKVLASTKADHSGAFTMNLGTVTTSLLAPLLGNQCKVVVVTRLAACDASLATVTGTLAAPVQLLGDSGSGSGGLGGLGGLIGLIGQIVGGLLGGILNIIPLPFSVV</sequence>
<evidence type="ECO:0000313" key="1">
    <source>
        <dbReference type="EnsemblPlants" id="AVESA.00010b.r2.5DG0999940.1.CDS"/>
    </source>
</evidence>